<keyword evidence="3" id="KW-1185">Reference proteome</keyword>
<reference evidence="2" key="2">
    <citation type="submission" date="2021-09" db="EMBL/GenBank/DDBJ databases">
        <authorList>
            <person name="Jia N."/>
            <person name="Wang J."/>
            <person name="Shi W."/>
            <person name="Du L."/>
            <person name="Sun Y."/>
            <person name="Zhan W."/>
            <person name="Jiang J."/>
            <person name="Wang Q."/>
            <person name="Zhang B."/>
            <person name="Ji P."/>
            <person name="Sakyi L.B."/>
            <person name="Cui X."/>
            <person name="Yuan T."/>
            <person name="Jiang B."/>
            <person name="Yang W."/>
            <person name="Lam T.T.-Y."/>
            <person name="Chang Q."/>
            <person name="Ding S."/>
            <person name="Wang X."/>
            <person name="Zhu J."/>
            <person name="Ruan X."/>
            <person name="Zhao L."/>
            <person name="Wei J."/>
            <person name="Que T."/>
            <person name="Du C."/>
            <person name="Cheng J."/>
            <person name="Dai P."/>
            <person name="Han X."/>
            <person name="Huang E."/>
            <person name="Gao Y."/>
            <person name="Liu J."/>
            <person name="Shao H."/>
            <person name="Ye R."/>
            <person name="Li L."/>
            <person name="Wei W."/>
            <person name="Wang X."/>
            <person name="Wang C."/>
            <person name="Huo Q."/>
            <person name="Li W."/>
            <person name="Guo W."/>
            <person name="Chen H."/>
            <person name="Chen S."/>
            <person name="Zhou L."/>
            <person name="Zhou L."/>
            <person name="Ni X."/>
            <person name="Tian J."/>
            <person name="Zhou Y."/>
            <person name="Sheng Y."/>
            <person name="Liu T."/>
            <person name="Pan Y."/>
            <person name="Xia L."/>
            <person name="Li J."/>
            <person name="Zhao F."/>
            <person name="Cao W."/>
        </authorList>
    </citation>
    <scope>NUCLEOTIDE SEQUENCE</scope>
    <source>
        <strain evidence="2">Rsan-2018</strain>
        <tissue evidence="2">Larvae</tissue>
    </source>
</reference>
<dbReference type="Gene3D" id="3.30.40.10">
    <property type="entry name" value="Zinc/RING finger domain, C3HC4 (zinc finger)"/>
    <property type="match status" value="1"/>
</dbReference>
<dbReference type="InterPro" id="IPR013083">
    <property type="entry name" value="Znf_RING/FYVE/PHD"/>
</dbReference>
<dbReference type="EMBL" id="JABSTV010001250">
    <property type="protein sequence ID" value="KAH7955854.1"/>
    <property type="molecule type" value="Genomic_DNA"/>
</dbReference>
<evidence type="ECO:0000313" key="3">
    <source>
        <dbReference type="Proteomes" id="UP000821837"/>
    </source>
</evidence>
<evidence type="ECO:0000256" key="1">
    <source>
        <dbReference type="SAM" id="MobiDB-lite"/>
    </source>
</evidence>
<reference evidence="2" key="1">
    <citation type="journal article" date="2020" name="Cell">
        <title>Large-Scale Comparative Analyses of Tick Genomes Elucidate Their Genetic Diversity and Vector Capacities.</title>
        <authorList>
            <consortium name="Tick Genome and Microbiome Consortium (TIGMIC)"/>
            <person name="Jia N."/>
            <person name="Wang J."/>
            <person name="Shi W."/>
            <person name="Du L."/>
            <person name="Sun Y."/>
            <person name="Zhan W."/>
            <person name="Jiang J.F."/>
            <person name="Wang Q."/>
            <person name="Zhang B."/>
            <person name="Ji P."/>
            <person name="Bell-Sakyi L."/>
            <person name="Cui X.M."/>
            <person name="Yuan T.T."/>
            <person name="Jiang B.G."/>
            <person name="Yang W.F."/>
            <person name="Lam T.T."/>
            <person name="Chang Q.C."/>
            <person name="Ding S.J."/>
            <person name="Wang X.J."/>
            <person name="Zhu J.G."/>
            <person name="Ruan X.D."/>
            <person name="Zhao L."/>
            <person name="Wei J.T."/>
            <person name="Ye R.Z."/>
            <person name="Que T.C."/>
            <person name="Du C.H."/>
            <person name="Zhou Y.H."/>
            <person name="Cheng J.X."/>
            <person name="Dai P.F."/>
            <person name="Guo W.B."/>
            <person name="Han X.H."/>
            <person name="Huang E.J."/>
            <person name="Li L.F."/>
            <person name="Wei W."/>
            <person name="Gao Y.C."/>
            <person name="Liu J.Z."/>
            <person name="Shao H.Z."/>
            <person name="Wang X."/>
            <person name="Wang C.C."/>
            <person name="Yang T.C."/>
            <person name="Huo Q.B."/>
            <person name="Li W."/>
            <person name="Chen H.Y."/>
            <person name="Chen S.E."/>
            <person name="Zhou L.G."/>
            <person name="Ni X.B."/>
            <person name="Tian J.H."/>
            <person name="Sheng Y."/>
            <person name="Liu T."/>
            <person name="Pan Y.S."/>
            <person name="Xia L.Y."/>
            <person name="Li J."/>
            <person name="Zhao F."/>
            <person name="Cao W.C."/>
        </authorList>
    </citation>
    <scope>NUCLEOTIDE SEQUENCE</scope>
    <source>
        <strain evidence="2">Rsan-2018</strain>
    </source>
</reference>
<name>A0A9D4PU73_RHISA</name>
<accession>A0A9D4PU73</accession>
<sequence length="103" mass="11236">MVVTESGEASAGKRPSSRRARIPGTQTAGTPEKQDSTVASQKEDSSDEWVQCAGCEIWVELSATPFENIEEANAAARYDCTQCIKLSIIQSDVTQRLKQAEEE</sequence>
<organism evidence="2 3">
    <name type="scientific">Rhipicephalus sanguineus</name>
    <name type="common">Brown dog tick</name>
    <name type="synonym">Ixodes sanguineus</name>
    <dbReference type="NCBI Taxonomy" id="34632"/>
    <lineage>
        <taxon>Eukaryota</taxon>
        <taxon>Metazoa</taxon>
        <taxon>Ecdysozoa</taxon>
        <taxon>Arthropoda</taxon>
        <taxon>Chelicerata</taxon>
        <taxon>Arachnida</taxon>
        <taxon>Acari</taxon>
        <taxon>Parasitiformes</taxon>
        <taxon>Ixodida</taxon>
        <taxon>Ixodoidea</taxon>
        <taxon>Ixodidae</taxon>
        <taxon>Rhipicephalinae</taxon>
        <taxon>Rhipicephalus</taxon>
        <taxon>Rhipicephalus</taxon>
    </lineage>
</organism>
<dbReference type="AlphaFoldDB" id="A0A9D4PU73"/>
<gene>
    <name evidence="2" type="ORF">HPB52_004554</name>
</gene>
<dbReference type="InterPro" id="IPR011011">
    <property type="entry name" value="Znf_FYVE_PHD"/>
</dbReference>
<proteinExistence type="predicted"/>
<evidence type="ECO:0000313" key="2">
    <source>
        <dbReference type="EMBL" id="KAH7955854.1"/>
    </source>
</evidence>
<dbReference type="SUPFAM" id="SSF57903">
    <property type="entry name" value="FYVE/PHD zinc finger"/>
    <property type="match status" value="1"/>
</dbReference>
<comment type="caution">
    <text evidence="2">The sequence shown here is derived from an EMBL/GenBank/DDBJ whole genome shotgun (WGS) entry which is preliminary data.</text>
</comment>
<protein>
    <submittedName>
        <fullName evidence="2">Uncharacterized protein</fullName>
    </submittedName>
</protein>
<dbReference type="Proteomes" id="UP000821837">
    <property type="component" value="Unassembled WGS sequence"/>
</dbReference>
<feature type="region of interest" description="Disordered" evidence="1">
    <location>
        <begin position="1"/>
        <end position="47"/>
    </location>
</feature>